<dbReference type="GO" id="GO:0005615">
    <property type="term" value="C:extracellular space"/>
    <property type="evidence" value="ECO:0007669"/>
    <property type="project" value="TreeGrafter"/>
</dbReference>
<dbReference type="OrthoDB" id="286301at2759"/>
<dbReference type="STRING" id="933084.A0A067P8V6"/>
<dbReference type="PANTHER" id="PTHR10900">
    <property type="entry name" value="PERIOSTIN-RELATED"/>
    <property type="match status" value="1"/>
</dbReference>
<dbReference type="InParanoid" id="A0A067P8V6"/>
<dbReference type="Proteomes" id="UP000027265">
    <property type="component" value="Unassembled WGS sequence"/>
</dbReference>
<dbReference type="InterPro" id="IPR036378">
    <property type="entry name" value="FAS1_dom_sf"/>
</dbReference>
<dbReference type="HOGENOM" id="CLU_033355_1_0_1"/>
<dbReference type="PROSITE" id="PS50213">
    <property type="entry name" value="FAS1"/>
    <property type="match status" value="2"/>
</dbReference>
<reference evidence="5" key="1">
    <citation type="journal article" date="2014" name="Proc. Natl. Acad. Sci. U.S.A.">
        <title>Extensive sampling of basidiomycete genomes demonstrates inadequacy of the white-rot/brown-rot paradigm for wood decay fungi.</title>
        <authorList>
            <person name="Riley R."/>
            <person name="Salamov A.A."/>
            <person name="Brown D.W."/>
            <person name="Nagy L.G."/>
            <person name="Floudas D."/>
            <person name="Held B.W."/>
            <person name="Levasseur A."/>
            <person name="Lombard V."/>
            <person name="Morin E."/>
            <person name="Otillar R."/>
            <person name="Lindquist E.A."/>
            <person name="Sun H."/>
            <person name="LaButti K.M."/>
            <person name="Schmutz J."/>
            <person name="Jabbour D."/>
            <person name="Luo H."/>
            <person name="Baker S.E."/>
            <person name="Pisabarro A.G."/>
            <person name="Walton J.D."/>
            <person name="Blanchette R.A."/>
            <person name="Henrissat B."/>
            <person name="Martin F."/>
            <person name="Cullen D."/>
            <person name="Hibbett D.S."/>
            <person name="Grigoriev I.V."/>
        </authorList>
    </citation>
    <scope>NUCLEOTIDE SEQUENCE [LARGE SCALE GENOMIC DNA]</scope>
    <source>
        <strain evidence="5">MUCL 33604</strain>
    </source>
</reference>
<dbReference type="SUPFAM" id="SSF82153">
    <property type="entry name" value="FAS1 domain"/>
    <property type="match status" value="2"/>
</dbReference>
<accession>A0A067P8V6</accession>
<evidence type="ECO:0000259" key="3">
    <source>
        <dbReference type="PROSITE" id="PS50213"/>
    </source>
</evidence>
<protein>
    <recommendedName>
        <fullName evidence="3">FAS1 domain-containing protein</fullName>
    </recommendedName>
</protein>
<dbReference type="InterPro" id="IPR000782">
    <property type="entry name" value="FAS1_domain"/>
</dbReference>
<evidence type="ECO:0000313" key="5">
    <source>
        <dbReference type="Proteomes" id="UP000027265"/>
    </source>
</evidence>
<dbReference type="PANTHER" id="PTHR10900:SF77">
    <property type="entry name" value="FI19380P1"/>
    <property type="match status" value="1"/>
</dbReference>
<keyword evidence="2" id="KW-0732">Signal</keyword>
<feature type="chain" id="PRO_5001647330" description="FAS1 domain-containing protein" evidence="2">
    <location>
        <begin position="18"/>
        <end position="399"/>
    </location>
</feature>
<dbReference type="Gene3D" id="2.30.180.10">
    <property type="entry name" value="FAS1 domain"/>
    <property type="match status" value="2"/>
</dbReference>
<gene>
    <name evidence="4" type="ORF">JAAARDRAFT_199187</name>
</gene>
<feature type="domain" description="FAS1" evidence="3">
    <location>
        <begin position="182"/>
        <end position="320"/>
    </location>
</feature>
<feature type="region of interest" description="Disordered" evidence="1">
    <location>
        <begin position="341"/>
        <end position="373"/>
    </location>
</feature>
<organism evidence="4 5">
    <name type="scientific">Jaapia argillacea MUCL 33604</name>
    <dbReference type="NCBI Taxonomy" id="933084"/>
    <lineage>
        <taxon>Eukaryota</taxon>
        <taxon>Fungi</taxon>
        <taxon>Dikarya</taxon>
        <taxon>Basidiomycota</taxon>
        <taxon>Agaricomycotina</taxon>
        <taxon>Agaricomycetes</taxon>
        <taxon>Agaricomycetidae</taxon>
        <taxon>Jaapiales</taxon>
        <taxon>Jaapiaceae</taxon>
        <taxon>Jaapia</taxon>
    </lineage>
</organism>
<evidence type="ECO:0000256" key="2">
    <source>
        <dbReference type="SAM" id="SignalP"/>
    </source>
</evidence>
<feature type="signal peptide" evidence="2">
    <location>
        <begin position="1"/>
        <end position="17"/>
    </location>
</feature>
<dbReference type="EMBL" id="KL197749">
    <property type="protein sequence ID" value="KDQ51353.1"/>
    <property type="molecule type" value="Genomic_DNA"/>
</dbReference>
<name>A0A067P8V6_9AGAM</name>
<feature type="domain" description="FAS1" evidence="3">
    <location>
        <begin position="37"/>
        <end position="180"/>
    </location>
</feature>
<dbReference type="AlphaFoldDB" id="A0A067P8V6"/>
<sequence length="399" mass="40486">MRLTSLIPLLSLGLAKAQSINTTYLNGLLNELTNAGFTSLVSAAASVENTTVGQEILSELSSASNGSTKFTVFVPTNVAFSGVPSNISGDPNVLADVLAYHIVSGNISTNEIASYPNTTIGRTLLNDTNYVALEGGKSQVLAWTKWPNGNTTILNQNTVVNVLSNSVYQNIELYVVDAVIDTPGSLDAALFANNLTALRTVLSSVTEGSGSLFTQLNNTHGFTLFAPTDAAFAAVQSQLTSLGSNMTALQAVLGNHIINGTTAYTPTLMAHNYTSGAGESLNTRANSSGVFVFSGNSTASITKPDLILDNGVVHIIDHVLLNEDSNTGAASSAYSSATSAAAQTSTESGPVGSTPSAPGSSGSSGSGNGSGSKSAAVGMGVGKAWGLVGAGLVLGVLVL</sequence>
<keyword evidence="5" id="KW-1185">Reference proteome</keyword>
<proteinExistence type="predicted"/>
<feature type="compositionally biased region" description="Low complexity" evidence="1">
    <location>
        <begin position="341"/>
        <end position="361"/>
    </location>
</feature>
<dbReference type="Pfam" id="PF02469">
    <property type="entry name" value="Fasciclin"/>
    <property type="match status" value="2"/>
</dbReference>
<evidence type="ECO:0000313" key="4">
    <source>
        <dbReference type="EMBL" id="KDQ51353.1"/>
    </source>
</evidence>
<dbReference type="InterPro" id="IPR050904">
    <property type="entry name" value="Adhesion/Biosynth-related"/>
</dbReference>
<evidence type="ECO:0000256" key="1">
    <source>
        <dbReference type="SAM" id="MobiDB-lite"/>
    </source>
</evidence>
<dbReference type="SMART" id="SM00554">
    <property type="entry name" value="FAS1"/>
    <property type="match status" value="2"/>
</dbReference>